<evidence type="ECO:0000256" key="1">
    <source>
        <dbReference type="SAM" id="SignalP"/>
    </source>
</evidence>
<keyword evidence="3" id="KW-1185">Reference proteome</keyword>
<keyword evidence="1" id="KW-0732">Signal</keyword>
<evidence type="ECO:0000313" key="2">
    <source>
        <dbReference type="Ensembl" id="ENSXMAP00000041333.1"/>
    </source>
</evidence>
<reference evidence="2" key="4">
    <citation type="submission" date="2025-09" db="UniProtKB">
        <authorList>
            <consortium name="Ensembl"/>
        </authorList>
    </citation>
    <scope>IDENTIFICATION</scope>
    <source>
        <strain evidence="2">JP 163 A</strain>
    </source>
</reference>
<accession>A0A3B5RC09</accession>
<dbReference type="AlphaFoldDB" id="A0A3B5RC09"/>
<evidence type="ECO:0000313" key="3">
    <source>
        <dbReference type="Proteomes" id="UP000002852"/>
    </source>
</evidence>
<dbReference type="Proteomes" id="UP000002852">
    <property type="component" value="Unassembled WGS sequence"/>
</dbReference>
<dbReference type="Ensembl" id="ENSXMAT00000032103.1">
    <property type="protein sequence ID" value="ENSXMAP00000041333.1"/>
    <property type="gene ID" value="ENSXMAG00000026384.1"/>
</dbReference>
<protein>
    <recommendedName>
        <fullName evidence="4">Cadherin N-terminal domain-containing protein</fullName>
    </recommendedName>
</protein>
<sequence length="103" mass="10878">FAKMIAGCILLACTVLVGASSGSRAGQPLKPPCRPGFSQNFYTVIVPRDLLHGQSILKGKSAAAATGYHLLTDDFLFFPSHLCTDVSHRVSLCLPTLGVCVCV</sequence>
<organism evidence="2 3">
    <name type="scientific">Xiphophorus maculatus</name>
    <name type="common">Southern platyfish</name>
    <name type="synonym">Platypoecilus maculatus</name>
    <dbReference type="NCBI Taxonomy" id="8083"/>
    <lineage>
        <taxon>Eukaryota</taxon>
        <taxon>Metazoa</taxon>
        <taxon>Chordata</taxon>
        <taxon>Craniata</taxon>
        <taxon>Vertebrata</taxon>
        <taxon>Euteleostomi</taxon>
        <taxon>Actinopterygii</taxon>
        <taxon>Neopterygii</taxon>
        <taxon>Teleostei</taxon>
        <taxon>Neoteleostei</taxon>
        <taxon>Acanthomorphata</taxon>
        <taxon>Ovalentaria</taxon>
        <taxon>Atherinomorphae</taxon>
        <taxon>Cyprinodontiformes</taxon>
        <taxon>Poeciliidae</taxon>
        <taxon>Poeciliinae</taxon>
        <taxon>Xiphophorus</taxon>
    </lineage>
</organism>
<reference evidence="2" key="3">
    <citation type="submission" date="2025-08" db="UniProtKB">
        <authorList>
            <consortium name="Ensembl"/>
        </authorList>
    </citation>
    <scope>IDENTIFICATION</scope>
    <source>
        <strain evidence="2">JP 163 A</strain>
    </source>
</reference>
<dbReference type="GeneTree" id="ENSGT00940000177296"/>
<dbReference type="InParanoid" id="A0A3B5RC09"/>
<feature type="chain" id="PRO_5017272623" description="Cadherin N-terminal domain-containing protein" evidence="1">
    <location>
        <begin position="26"/>
        <end position="103"/>
    </location>
</feature>
<evidence type="ECO:0008006" key="4">
    <source>
        <dbReference type="Google" id="ProtNLM"/>
    </source>
</evidence>
<reference evidence="3" key="1">
    <citation type="submission" date="2012-01" db="EMBL/GenBank/DDBJ databases">
        <authorList>
            <person name="Walter R."/>
            <person name="Schartl M."/>
            <person name="Warren W."/>
        </authorList>
    </citation>
    <scope>NUCLEOTIDE SEQUENCE [LARGE SCALE GENOMIC DNA]</scope>
    <source>
        <strain evidence="3">JP 163 A</strain>
    </source>
</reference>
<reference evidence="3" key="2">
    <citation type="journal article" date="2013" name="Nat. Genet.">
        <title>The genome of the platyfish, Xiphophorus maculatus, provides insights into evolutionary adaptation and several complex traits.</title>
        <authorList>
            <person name="Schartl M."/>
            <person name="Walter R.B."/>
            <person name="Shen Y."/>
            <person name="Garcia T."/>
            <person name="Catchen J."/>
            <person name="Amores A."/>
            <person name="Braasch I."/>
            <person name="Chalopin D."/>
            <person name="Volff J.N."/>
            <person name="Lesch K.P."/>
            <person name="Bisazza A."/>
            <person name="Minx P."/>
            <person name="Hillier L."/>
            <person name="Wilson R.K."/>
            <person name="Fuerstenberg S."/>
            <person name="Boore J."/>
            <person name="Searle S."/>
            <person name="Postlethwait J.H."/>
            <person name="Warren W.C."/>
        </authorList>
    </citation>
    <scope>NUCLEOTIDE SEQUENCE [LARGE SCALE GENOMIC DNA]</scope>
    <source>
        <strain evidence="3">JP 163 A</strain>
    </source>
</reference>
<proteinExistence type="predicted"/>
<feature type="signal peptide" evidence="1">
    <location>
        <begin position="1"/>
        <end position="25"/>
    </location>
</feature>
<dbReference type="STRING" id="8083.ENSXMAP00000041333"/>
<name>A0A3B5RC09_XIPMA</name>